<gene>
    <name evidence="1" type="ORF">PVL29_019420</name>
</gene>
<evidence type="ECO:0000313" key="2">
    <source>
        <dbReference type="Proteomes" id="UP001168098"/>
    </source>
</evidence>
<proteinExistence type="predicted"/>
<comment type="caution">
    <text evidence="1">The sequence shown here is derived from an EMBL/GenBank/DDBJ whole genome shotgun (WGS) entry which is preliminary data.</text>
</comment>
<protein>
    <submittedName>
        <fullName evidence="1">Uncharacterized protein</fullName>
    </submittedName>
</protein>
<organism evidence="1 2">
    <name type="scientific">Vitis rotundifolia</name>
    <name type="common">Muscadine grape</name>
    <dbReference type="NCBI Taxonomy" id="103349"/>
    <lineage>
        <taxon>Eukaryota</taxon>
        <taxon>Viridiplantae</taxon>
        <taxon>Streptophyta</taxon>
        <taxon>Embryophyta</taxon>
        <taxon>Tracheophyta</taxon>
        <taxon>Spermatophyta</taxon>
        <taxon>Magnoliopsida</taxon>
        <taxon>eudicotyledons</taxon>
        <taxon>Gunneridae</taxon>
        <taxon>Pentapetalae</taxon>
        <taxon>rosids</taxon>
        <taxon>Vitales</taxon>
        <taxon>Vitaceae</taxon>
        <taxon>Viteae</taxon>
        <taxon>Vitis</taxon>
    </lineage>
</organism>
<accession>A0AA38Z101</accession>
<name>A0AA38Z101_VITRO</name>
<dbReference type="AlphaFoldDB" id="A0AA38Z101"/>
<keyword evidence="2" id="KW-1185">Reference proteome</keyword>
<dbReference type="EMBL" id="JARBHA010000015">
    <property type="protein sequence ID" value="KAJ9680127.1"/>
    <property type="molecule type" value="Genomic_DNA"/>
</dbReference>
<dbReference type="InterPro" id="IPR036770">
    <property type="entry name" value="Ankyrin_rpt-contain_sf"/>
</dbReference>
<reference evidence="1 2" key="1">
    <citation type="journal article" date="2023" name="BMC Biotechnol.">
        <title>Vitis rotundifolia cv Carlos genome sequencing.</title>
        <authorList>
            <person name="Huff M."/>
            <person name="Hulse-Kemp A."/>
            <person name="Scheffler B."/>
            <person name="Youngblood R."/>
            <person name="Simpson S."/>
            <person name="Babiker E."/>
            <person name="Staton M."/>
        </authorList>
    </citation>
    <scope>NUCLEOTIDE SEQUENCE [LARGE SCALE GENOMIC DNA]</scope>
    <source>
        <tissue evidence="1">Leaf</tissue>
    </source>
</reference>
<evidence type="ECO:0000313" key="1">
    <source>
        <dbReference type="EMBL" id="KAJ9680127.1"/>
    </source>
</evidence>
<dbReference type="SUPFAM" id="SSF48403">
    <property type="entry name" value="Ankyrin repeat"/>
    <property type="match status" value="1"/>
</dbReference>
<dbReference type="Proteomes" id="UP001168098">
    <property type="component" value="Unassembled WGS sequence"/>
</dbReference>
<sequence length="147" mass="16749">MEDKWEKVVDMYNKYPNIQYTKLTVSKDTALHITVLESTKDIVSKRGWETRSPLWMPNDRGNMPLHVVALIGNVGKCMCIAEKHEELLGLSNNAVEMPLFLASLCGKKGSFHYLDRICKPGRHYEYLRGGTNSQTILRVAIIGQYYG</sequence>